<dbReference type="PANTHER" id="PTHR33154:SF36">
    <property type="entry name" value="TRANSCRIPTIONAL REGULATOR"/>
    <property type="match status" value="1"/>
</dbReference>
<name>A0AA90ZB60_9EURY</name>
<dbReference type="AlphaFoldDB" id="A0AA90ZB60"/>
<proteinExistence type="predicted"/>
<evidence type="ECO:0000256" key="3">
    <source>
        <dbReference type="ARBA" id="ARBA00023163"/>
    </source>
</evidence>
<comment type="caution">
    <text evidence="5">The sequence shown here is derived from an EMBL/GenBank/DDBJ whole genome shotgun (WGS) entry which is preliminary data.</text>
</comment>
<dbReference type="PRINTS" id="PR00778">
    <property type="entry name" value="HTHARSR"/>
</dbReference>
<keyword evidence="1" id="KW-0805">Transcription regulation</keyword>
<organism evidence="5 6">
    <name type="scientific">Methanococcoides alaskense</name>
    <dbReference type="NCBI Taxonomy" id="325778"/>
    <lineage>
        <taxon>Archaea</taxon>
        <taxon>Methanobacteriati</taxon>
        <taxon>Methanobacteriota</taxon>
        <taxon>Stenosarchaea group</taxon>
        <taxon>Methanomicrobia</taxon>
        <taxon>Methanosarcinales</taxon>
        <taxon>Methanosarcinaceae</taxon>
        <taxon>Methanococcoides</taxon>
    </lineage>
</organism>
<feature type="domain" description="HTH arsR-type" evidence="4">
    <location>
        <begin position="1"/>
        <end position="91"/>
    </location>
</feature>
<sequence>MMNEQVKFFNALGDETRLLILSCLLTQEKCACDFASIANKDQTTTSRHLKILLEAGIVDFEKDGRNRIYKIKTEEMRERLLNCGIKKLEFCCKKQ</sequence>
<accession>A0AA90ZB60</accession>
<evidence type="ECO:0000313" key="5">
    <source>
        <dbReference type="EMBL" id="MDR6221693.1"/>
    </source>
</evidence>
<dbReference type="InterPro" id="IPR036390">
    <property type="entry name" value="WH_DNA-bd_sf"/>
</dbReference>
<evidence type="ECO:0000256" key="1">
    <source>
        <dbReference type="ARBA" id="ARBA00023015"/>
    </source>
</evidence>
<dbReference type="RefSeq" id="WP_270096478.1">
    <property type="nucleotide sequence ID" value="NZ_JAQFFK010000003.1"/>
</dbReference>
<dbReference type="SMART" id="SM00418">
    <property type="entry name" value="HTH_ARSR"/>
    <property type="match status" value="1"/>
</dbReference>
<dbReference type="GO" id="GO:0003677">
    <property type="term" value="F:DNA binding"/>
    <property type="evidence" value="ECO:0007669"/>
    <property type="project" value="UniProtKB-KW"/>
</dbReference>
<dbReference type="PANTHER" id="PTHR33154">
    <property type="entry name" value="TRANSCRIPTIONAL REGULATOR, ARSR FAMILY"/>
    <property type="match status" value="1"/>
</dbReference>
<dbReference type="InterPro" id="IPR051081">
    <property type="entry name" value="HTH_MetalResp_TranReg"/>
</dbReference>
<keyword evidence="6" id="KW-1185">Reference proteome</keyword>
<gene>
    <name evidence="5" type="ORF">J2750_000125</name>
</gene>
<dbReference type="GO" id="GO:0003700">
    <property type="term" value="F:DNA-binding transcription factor activity"/>
    <property type="evidence" value="ECO:0007669"/>
    <property type="project" value="InterPro"/>
</dbReference>
<dbReference type="InterPro" id="IPR036388">
    <property type="entry name" value="WH-like_DNA-bd_sf"/>
</dbReference>
<dbReference type="Gene3D" id="1.10.10.10">
    <property type="entry name" value="Winged helix-like DNA-binding domain superfamily/Winged helix DNA-binding domain"/>
    <property type="match status" value="1"/>
</dbReference>
<reference evidence="5 6" key="1">
    <citation type="submission" date="2023-07" db="EMBL/GenBank/DDBJ databases">
        <title>Genomic Encyclopedia of Type Strains, Phase IV (KMG-IV): sequencing the most valuable type-strain genomes for metagenomic binning, comparative biology and taxonomic classification.</title>
        <authorList>
            <person name="Goeker M."/>
        </authorList>
    </citation>
    <scope>NUCLEOTIDE SEQUENCE [LARGE SCALE GENOMIC DNA]</scope>
    <source>
        <strain evidence="5 6">DSM 17273</strain>
    </source>
</reference>
<dbReference type="EMBL" id="JAVDQI010000001">
    <property type="protein sequence ID" value="MDR6221693.1"/>
    <property type="molecule type" value="Genomic_DNA"/>
</dbReference>
<keyword evidence="2" id="KW-0238">DNA-binding</keyword>
<dbReference type="NCBIfam" id="NF033788">
    <property type="entry name" value="HTH_metalloreg"/>
    <property type="match status" value="1"/>
</dbReference>
<keyword evidence="3" id="KW-0804">Transcription</keyword>
<dbReference type="SUPFAM" id="SSF46785">
    <property type="entry name" value="Winged helix' DNA-binding domain"/>
    <property type="match status" value="1"/>
</dbReference>
<dbReference type="InterPro" id="IPR001845">
    <property type="entry name" value="HTH_ArsR_DNA-bd_dom"/>
</dbReference>
<protein>
    <submittedName>
        <fullName evidence="5">ArsR family transcriptional regulator</fullName>
    </submittedName>
</protein>
<dbReference type="CDD" id="cd00090">
    <property type="entry name" value="HTH_ARSR"/>
    <property type="match status" value="1"/>
</dbReference>
<dbReference type="Proteomes" id="UP001185015">
    <property type="component" value="Unassembled WGS sequence"/>
</dbReference>
<evidence type="ECO:0000256" key="2">
    <source>
        <dbReference type="ARBA" id="ARBA00023125"/>
    </source>
</evidence>
<dbReference type="InterPro" id="IPR011991">
    <property type="entry name" value="ArsR-like_HTH"/>
</dbReference>
<evidence type="ECO:0000313" key="6">
    <source>
        <dbReference type="Proteomes" id="UP001185015"/>
    </source>
</evidence>
<evidence type="ECO:0000259" key="4">
    <source>
        <dbReference type="PROSITE" id="PS50987"/>
    </source>
</evidence>
<dbReference type="Pfam" id="PF01022">
    <property type="entry name" value="HTH_5"/>
    <property type="match status" value="1"/>
</dbReference>
<dbReference type="PROSITE" id="PS50987">
    <property type="entry name" value="HTH_ARSR_2"/>
    <property type="match status" value="1"/>
</dbReference>